<keyword evidence="1" id="KW-0472">Membrane</keyword>
<sequence>MSKQKYLFKVIAIAIMVVMVAVACQKKPTDINATVDVGEEVKPPEEPIQPEGPKVKIDPNGDLKQFLGYYYESGEYRGVSGTLVFTARIGRDDKQAYIEFEDGFKFYQGAGPACKGANYKLLIESGKERNGGACQYADVVFYEDGYIDVKFNNYLLPIRYSLQATNK</sequence>
<dbReference type="EMBL" id="SAXT01000003">
    <property type="protein sequence ID" value="TXJ12662.1"/>
    <property type="molecule type" value="Genomic_DNA"/>
</dbReference>
<keyword evidence="1" id="KW-1133">Transmembrane helix</keyword>
<evidence type="ECO:0000313" key="3">
    <source>
        <dbReference type="Proteomes" id="UP000325116"/>
    </source>
</evidence>
<evidence type="ECO:0000256" key="1">
    <source>
        <dbReference type="SAM" id="Phobius"/>
    </source>
</evidence>
<dbReference type="Proteomes" id="UP000325116">
    <property type="component" value="Unassembled WGS sequence"/>
</dbReference>
<accession>A0A5C8CLU3</accession>
<gene>
    <name evidence="2" type="ORF">EPJ80_03390</name>
</gene>
<comment type="caution">
    <text evidence="2">The sequence shown here is derived from an EMBL/GenBank/DDBJ whole genome shotgun (WGS) entry which is preliminary data.</text>
</comment>
<feature type="transmembrane region" description="Helical" evidence="1">
    <location>
        <begin position="6"/>
        <end position="24"/>
    </location>
</feature>
<proteinExistence type="predicted"/>
<protein>
    <recommendedName>
        <fullName evidence="4">Lipoprotein</fullName>
    </recommendedName>
</protein>
<organism evidence="2 3">
    <name type="scientific">Brachyspira aalborgi</name>
    <dbReference type="NCBI Taxonomy" id="29522"/>
    <lineage>
        <taxon>Bacteria</taxon>
        <taxon>Pseudomonadati</taxon>
        <taxon>Spirochaetota</taxon>
        <taxon>Spirochaetia</taxon>
        <taxon>Brachyspirales</taxon>
        <taxon>Brachyspiraceae</taxon>
        <taxon>Brachyspira</taxon>
    </lineage>
</organism>
<dbReference type="AlphaFoldDB" id="A0A5C8CLU3"/>
<evidence type="ECO:0000313" key="2">
    <source>
        <dbReference type="EMBL" id="TXJ12662.1"/>
    </source>
</evidence>
<keyword evidence="1" id="KW-0812">Transmembrane</keyword>
<dbReference type="PROSITE" id="PS51257">
    <property type="entry name" value="PROKAR_LIPOPROTEIN"/>
    <property type="match status" value="1"/>
</dbReference>
<reference evidence="2 3" key="1">
    <citation type="journal article" date="1992" name="Lakartidningen">
        <title>[Penicillin V and not amoxicillin is the first choice preparation in acute otitis].</title>
        <authorList>
            <person name="Kamme C."/>
            <person name="Lundgren K."/>
            <person name="Prellner K."/>
        </authorList>
    </citation>
    <scope>NUCLEOTIDE SEQUENCE [LARGE SCALE GENOMIC DNA]</scope>
    <source>
        <strain evidence="2 3">W1</strain>
    </source>
</reference>
<dbReference type="RefSeq" id="WP_147757910.1">
    <property type="nucleotide sequence ID" value="NZ_SAXT01000003.1"/>
</dbReference>
<evidence type="ECO:0008006" key="4">
    <source>
        <dbReference type="Google" id="ProtNLM"/>
    </source>
</evidence>
<name>A0A5C8CLU3_9SPIR</name>